<evidence type="ECO:0000313" key="4">
    <source>
        <dbReference type="Proteomes" id="UP000092730"/>
    </source>
</evidence>
<dbReference type="VEuPathDB" id="FungiDB:I302_04903"/>
<accession>A0A1B9G245</accession>
<reference evidence="3" key="2">
    <citation type="submission" date="2013-07" db="EMBL/GenBank/DDBJ databases">
        <authorList>
            <consortium name="The Broad Institute Genome Sequencing Platform"/>
            <person name="Cuomo C."/>
            <person name="Litvintseva A."/>
            <person name="Chen Y."/>
            <person name="Heitman J."/>
            <person name="Sun S."/>
            <person name="Springer D."/>
            <person name="Dromer F."/>
            <person name="Young S.K."/>
            <person name="Zeng Q."/>
            <person name="Gargeya S."/>
            <person name="Fitzgerald M."/>
            <person name="Abouelleil A."/>
            <person name="Alvarado L."/>
            <person name="Berlin A.M."/>
            <person name="Chapman S.B."/>
            <person name="Dewar J."/>
            <person name="Goldberg J."/>
            <person name="Griggs A."/>
            <person name="Gujja S."/>
            <person name="Hansen M."/>
            <person name="Howarth C."/>
            <person name="Imamovic A."/>
            <person name="Larimer J."/>
            <person name="McCowan C."/>
            <person name="Murphy C."/>
            <person name="Pearson M."/>
            <person name="Priest M."/>
            <person name="Roberts A."/>
            <person name="Saif S."/>
            <person name="Shea T."/>
            <person name="Sykes S."/>
            <person name="Wortman J."/>
            <person name="Nusbaum C."/>
            <person name="Birren B."/>
        </authorList>
    </citation>
    <scope>NUCLEOTIDE SEQUENCE</scope>
    <source>
        <strain evidence="3">CBS 10118</strain>
    </source>
</reference>
<dbReference type="EMBL" id="KI894021">
    <property type="protein sequence ID" value="OCF25093.1"/>
    <property type="molecule type" value="Genomic_DNA"/>
</dbReference>
<protein>
    <submittedName>
        <fullName evidence="2">Uncharacterized protein</fullName>
    </submittedName>
</protein>
<dbReference type="RefSeq" id="XP_019046163.1">
    <property type="nucleotide sequence ID" value="XM_019191533.1"/>
</dbReference>
<dbReference type="EMBL" id="CP144544">
    <property type="protein sequence ID" value="WVW83760.1"/>
    <property type="molecule type" value="Genomic_DNA"/>
</dbReference>
<feature type="compositionally biased region" description="Basic residues" evidence="1">
    <location>
        <begin position="263"/>
        <end position="272"/>
    </location>
</feature>
<reference evidence="2" key="1">
    <citation type="submission" date="2013-07" db="EMBL/GenBank/DDBJ databases">
        <title>The Genome Sequence of Cryptococcus bestiolae CBS10118.</title>
        <authorList>
            <consortium name="The Broad Institute Genome Sequencing Platform"/>
            <person name="Cuomo C."/>
            <person name="Litvintseva A."/>
            <person name="Chen Y."/>
            <person name="Heitman J."/>
            <person name="Sun S."/>
            <person name="Springer D."/>
            <person name="Dromer F."/>
            <person name="Young S.K."/>
            <person name="Zeng Q."/>
            <person name="Gargeya S."/>
            <person name="Fitzgerald M."/>
            <person name="Abouelleil A."/>
            <person name="Alvarado L."/>
            <person name="Berlin A.M."/>
            <person name="Chapman S.B."/>
            <person name="Dewar J."/>
            <person name="Goldberg J."/>
            <person name="Griggs A."/>
            <person name="Gujja S."/>
            <person name="Hansen M."/>
            <person name="Howarth C."/>
            <person name="Imamovic A."/>
            <person name="Larimer J."/>
            <person name="McCowan C."/>
            <person name="Murphy C."/>
            <person name="Pearson M."/>
            <person name="Priest M."/>
            <person name="Roberts A."/>
            <person name="Saif S."/>
            <person name="Shea T."/>
            <person name="Sykes S."/>
            <person name="Wortman J."/>
            <person name="Nusbaum C."/>
            <person name="Birren B."/>
        </authorList>
    </citation>
    <scope>NUCLEOTIDE SEQUENCE [LARGE SCALE GENOMIC DNA]</scope>
    <source>
        <strain evidence="2">CBS 10118</strain>
    </source>
</reference>
<gene>
    <name evidence="2" type="ORF">I302_04903</name>
    <name evidence="3" type="ORF">I302_105781</name>
</gene>
<reference evidence="3" key="4">
    <citation type="submission" date="2024-02" db="EMBL/GenBank/DDBJ databases">
        <title>Comparative genomics of Cryptococcus and Kwoniella reveals pathogenesis evolution and contrasting modes of karyotype evolution via chromosome fusion or intercentromeric recombination.</title>
        <authorList>
            <person name="Coelho M.A."/>
            <person name="David-Palma M."/>
            <person name="Shea T."/>
            <person name="Bowers K."/>
            <person name="McGinley-Smith S."/>
            <person name="Mohammad A.W."/>
            <person name="Gnirke A."/>
            <person name="Yurkov A.M."/>
            <person name="Nowrousian M."/>
            <person name="Sun S."/>
            <person name="Cuomo C.A."/>
            <person name="Heitman J."/>
        </authorList>
    </citation>
    <scope>NUCLEOTIDE SEQUENCE</scope>
    <source>
        <strain evidence="3">CBS 10118</strain>
    </source>
</reference>
<evidence type="ECO:0000256" key="1">
    <source>
        <dbReference type="SAM" id="MobiDB-lite"/>
    </source>
</evidence>
<organism evidence="2">
    <name type="scientific">Kwoniella bestiolae CBS 10118</name>
    <dbReference type="NCBI Taxonomy" id="1296100"/>
    <lineage>
        <taxon>Eukaryota</taxon>
        <taxon>Fungi</taxon>
        <taxon>Dikarya</taxon>
        <taxon>Basidiomycota</taxon>
        <taxon>Agaricomycotina</taxon>
        <taxon>Tremellomycetes</taxon>
        <taxon>Tremellales</taxon>
        <taxon>Cryptococcaceae</taxon>
        <taxon>Kwoniella</taxon>
    </lineage>
</organism>
<feature type="compositionally biased region" description="Basic and acidic residues" evidence="1">
    <location>
        <begin position="97"/>
        <end position="126"/>
    </location>
</feature>
<feature type="compositionally biased region" description="Basic and acidic residues" evidence="1">
    <location>
        <begin position="182"/>
        <end position="195"/>
    </location>
</feature>
<dbReference type="AlphaFoldDB" id="A0A1B9G245"/>
<feature type="region of interest" description="Disordered" evidence="1">
    <location>
        <begin position="182"/>
        <end position="204"/>
    </location>
</feature>
<feature type="region of interest" description="Disordered" evidence="1">
    <location>
        <begin position="223"/>
        <end position="284"/>
    </location>
</feature>
<dbReference type="KEGG" id="kbi:30209302"/>
<feature type="compositionally biased region" description="Basic and acidic residues" evidence="1">
    <location>
        <begin position="224"/>
        <end position="235"/>
    </location>
</feature>
<name>A0A1B9G245_9TREE</name>
<evidence type="ECO:0000313" key="3">
    <source>
        <dbReference type="EMBL" id="WVW83760.1"/>
    </source>
</evidence>
<feature type="compositionally biased region" description="Basic and acidic residues" evidence="1">
    <location>
        <begin position="251"/>
        <end position="262"/>
    </location>
</feature>
<dbReference type="Proteomes" id="UP000092730">
    <property type="component" value="Chromosome 4"/>
</dbReference>
<keyword evidence="4" id="KW-1185">Reference proteome</keyword>
<proteinExistence type="predicted"/>
<feature type="compositionally biased region" description="Basic and acidic residues" evidence="1">
    <location>
        <begin position="35"/>
        <end position="50"/>
    </location>
</feature>
<feature type="compositionally biased region" description="Low complexity" evidence="1">
    <location>
        <begin position="133"/>
        <end position="145"/>
    </location>
</feature>
<feature type="compositionally biased region" description="Basic residues" evidence="1">
    <location>
        <begin position="18"/>
        <end position="29"/>
    </location>
</feature>
<dbReference type="GeneID" id="30209302"/>
<feature type="region of interest" description="Disordered" evidence="1">
    <location>
        <begin position="1"/>
        <end position="156"/>
    </location>
</feature>
<sequence>MSDTSSASETDRSTAKSRSSRSRSPRSSRRSSSSRPDKKTLTYETKEGREASLTYWPSTSQRDSKNRKKWYVFNNSDKDKDESISTSLKAMSLNELKSSDNKGHKLLYKKIDKDEAISGSRSESRSRSRIKSRSGSSSRSRSSSKPQMKKLERFMVDDSTRVTITSVGTSEDDMKYHIIEERYRKGEGGETDPKWKPSAKSAALTWDDITAKDQKSTVYSKVAETMRKNGKDRYLPRKGGGGGSRGTSRSRSGERSSGDGDGRKRRGRRSRRSASGDETSDDDG</sequence>
<reference evidence="2" key="3">
    <citation type="submission" date="2014-01" db="EMBL/GenBank/DDBJ databases">
        <title>Evolution of pathogenesis and genome organization in the Tremellales.</title>
        <authorList>
            <person name="Cuomo C."/>
            <person name="Litvintseva A."/>
            <person name="Heitman J."/>
            <person name="Chen Y."/>
            <person name="Sun S."/>
            <person name="Springer D."/>
            <person name="Dromer F."/>
            <person name="Young S."/>
            <person name="Zeng Q."/>
            <person name="Chapman S."/>
            <person name="Gujja S."/>
            <person name="Saif S."/>
            <person name="Birren B."/>
        </authorList>
    </citation>
    <scope>NUCLEOTIDE SEQUENCE</scope>
    <source>
        <strain evidence="2">CBS 10118</strain>
    </source>
</reference>
<evidence type="ECO:0000313" key="2">
    <source>
        <dbReference type="EMBL" id="OCF25093.1"/>
    </source>
</evidence>